<evidence type="ECO:0000259" key="1">
    <source>
        <dbReference type="PROSITE" id="PS50948"/>
    </source>
</evidence>
<protein>
    <recommendedName>
        <fullName evidence="1">Apple domain-containing protein</fullName>
    </recommendedName>
</protein>
<accession>R7U4L4</accession>
<dbReference type="Gene3D" id="3.50.4.10">
    <property type="entry name" value="Hepatocyte Growth Factor"/>
    <property type="match status" value="3"/>
</dbReference>
<dbReference type="SMART" id="SM00473">
    <property type="entry name" value="PAN_AP"/>
    <property type="match status" value="3"/>
</dbReference>
<reference evidence="3" key="3">
    <citation type="submission" date="2015-06" db="UniProtKB">
        <authorList>
            <consortium name="EnsemblMetazoa"/>
        </authorList>
    </citation>
    <scope>IDENTIFICATION</scope>
</reference>
<dbReference type="HOGENOM" id="CLU_909865_0_0_1"/>
<name>R7U4L4_CAPTE</name>
<feature type="domain" description="Apple" evidence="1">
    <location>
        <begin position="23"/>
        <end position="100"/>
    </location>
</feature>
<dbReference type="EMBL" id="AMQN01009438">
    <property type="status" value="NOT_ANNOTATED_CDS"/>
    <property type="molecule type" value="Genomic_DNA"/>
</dbReference>
<gene>
    <name evidence="2" type="ORF">CAPTEDRAFT_186590</name>
</gene>
<feature type="domain" description="Apple" evidence="1">
    <location>
        <begin position="214"/>
        <end position="287"/>
    </location>
</feature>
<proteinExistence type="predicted"/>
<dbReference type="PANTHER" id="PTHR47327:SF1">
    <property type="entry name" value="RE15579P"/>
    <property type="match status" value="1"/>
</dbReference>
<dbReference type="OrthoDB" id="6430118at2759"/>
<dbReference type="Pfam" id="PF00024">
    <property type="entry name" value="PAN_1"/>
    <property type="match status" value="3"/>
</dbReference>
<dbReference type="CDD" id="cd01099">
    <property type="entry name" value="PAN_AP_HGF"/>
    <property type="match status" value="2"/>
</dbReference>
<organism evidence="2">
    <name type="scientific">Capitella teleta</name>
    <name type="common">Polychaete worm</name>
    <dbReference type="NCBI Taxonomy" id="283909"/>
    <lineage>
        <taxon>Eukaryota</taxon>
        <taxon>Metazoa</taxon>
        <taxon>Spiralia</taxon>
        <taxon>Lophotrochozoa</taxon>
        <taxon>Annelida</taxon>
        <taxon>Polychaeta</taxon>
        <taxon>Sedentaria</taxon>
        <taxon>Scolecida</taxon>
        <taxon>Capitellidae</taxon>
        <taxon>Capitella</taxon>
    </lineage>
</organism>
<reference evidence="2 4" key="2">
    <citation type="journal article" date="2013" name="Nature">
        <title>Insights into bilaterian evolution from three spiralian genomes.</title>
        <authorList>
            <person name="Simakov O."/>
            <person name="Marletaz F."/>
            <person name="Cho S.J."/>
            <person name="Edsinger-Gonzales E."/>
            <person name="Havlak P."/>
            <person name="Hellsten U."/>
            <person name="Kuo D.H."/>
            <person name="Larsson T."/>
            <person name="Lv J."/>
            <person name="Arendt D."/>
            <person name="Savage R."/>
            <person name="Osoegawa K."/>
            <person name="de Jong P."/>
            <person name="Grimwood J."/>
            <person name="Chapman J.A."/>
            <person name="Shapiro H."/>
            <person name="Aerts A."/>
            <person name="Otillar R.P."/>
            <person name="Terry A.Y."/>
            <person name="Boore J.L."/>
            <person name="Grigoriev I.V."/>
            <person name="Lindberg D.R."/>
            <person name="Seaver E.C."/>
            <person name="Weisblat D.A."/>
            <person name="Putnam N.H."/>
            <person name="Rokhsar D.S."/>
        </authorList>
    </citation>
    <scope>NUCLEOTIDE SEQUENCE</scope>
    <source>
        <strain evidence="2 4">I ESC-2004</strain>
    </source>
</reference>
<reference evidence="4" key="1">
    <citation type="submission" date="2012-12" db="EMBL/GenBank/DDBJ databases">
        <authorList>
            <person name="Hellsten U."/>
            <person name="Grimwood J."/>
            <person name="Chapman J.A."/>
            <person name="Shapiro H."/>
            <person name="Aerts A."/>
            <person name="Otillar R.P."/>
            <person name="Terry A.Y."/>
            <person name="Boore J.L."/>
            <person name="Simakov O."/>
            <person name="Marletaz F."/>
            <person name="Cho S.-J."/>
            <person name="Edsinger-Gonzales E."/>
            <person name="Havlak P."/>
            <person name="Kuo D.-H."/>
            <person name="Larsson T."/>
            <person name="Lv J."/>
            <person name="Arendt D."/>
            <person name="Savage R."/>
            <person name="Osoegawa K."/>
            <person name="de Jong P."/>
            <person name="Lindberg D.R."/>
            <person name="Seaver E.C."/>
            <person name="Weisblat D.A."/>
            <person name="Putnam N.H."/>
            <person name="Grigoriev I.V."/>
            <person name="Rokhsar D.S."/>
        </authorList>
    </citation>
    <scope>NUCLEOTIDE SEQUENCE</scope>
    <source>
        <strain evidence="4">I ESC-2004</strain>
    </source>
</reference>
<dbReference type="EnsemblMetazoa" id="CapteT186590">
    <property type="protein sequence ID" value="CapteP186590"/>
    <property type="gene ID" value="CapteG186590"/>
</dbReference>
<dbReference type="InterPro" id="IPR003609">
    <property type="entry name" value="Pan_app"/>
</dbReference>
<dbReference type="Proteomes" id="UP000014760">
    <property type="component" value="Unassembled WGS sequence"/>
</dbReference>
<dbReference type="SUPFAM" id="SSF57414">
    <property type="entry name" value="Hairpin loop containing domain-like"/>
    <property type="match status" value="3"/>
</dbReference>
<evidence type="ECO:0000313" key="3">
    <source>
        <dbReference type="EnsemblMetazoa" id="CapteP186590"/>
    </source>
</evidence>
<dbReference type="EMBL" id="KB305422">
    <property type="protein sequence ID" value="ELU01041.1"/>
    <property type="molecule type" value="Genomic_DNA"/>
</dbReference>
<dbReference type="AlphaFoldDB" id="R7U4L4"/>
<sequence>MALESAINIVSLGAAMNALPDGCSWISVNSRRLVGWNNWTVDASNMYECRNICERHSKFECRSVEFCQTRQRCILSEGNRADSHLTLWPTKEWRYNEVQCQAEVCNRSSCALVGPVHNRSMVDRVFITYPISTLEKCEEACRREEKFYCASFTFKSYQAPTGMCVLHERDRSRGESLIFASHCDYYELSCDSGVDPATPPSTAPVGSTTYDPVCWFRGPVVGYSAVFVHNFLTGLTRSECESKCGENGFCKAYSYDAQRKLCVLHSSNREDAALRASPGVDYYEYNCKSSGKRNLTELVQHAYICNPCISVDLANQCIRFAERI</sequence>
<dbReference type="InterPro" id="IPR052774">
    <property type="entry name" value="Celegans_DevNeuronal_Protein"/>
</dbReference>
<dbReference type="PANTHER" id="PTHR47327">
    <property type="entry name" value="FI18240P1-RELATED"/>
    <property type="match status" value="1"/>
</dbReference>
<dbReference type="GO" id="GO:0009653">
    <property type="term" value="P:anatomical structure morphogenesis"/>
    <property type="evidence" value="ECO:0007669"/>
    <property type="project" value="TreeGrafter"/>
</dbReference>
<evidence type="ECO:0000313" key="2">
    <source>
        <dbReference type="EMBL" id="ELU01041.1"/>
    </source>
</evidence>
<evidence type="ECO:0000313" key="4">
    <source>
        <dbReference type="Proteomes" id="UP000014760"/>
    </source>
</evidence>
<feature type="domain" description="Apple" evidence="1">
    <location>
        <begin position="105"/>
        <end position="190"/>
    </location>
</feature>
<keyword evidence="4" id="KW-1185">Reference proteome</keyword>
<dbReference type="PROSITE" id="PS50948">
    <property type="entry name" value="PAN"/>
    <property type="match status" value="3"/>
</dbReference>